<dbReference type="PANTHER" id="PTHR47197">
    <property type="entry name" value="PROTEIN NIRF"/>
    <property type="match status" value="1"/>
</dbReference>
<dbReference type="SUPFAM" id="SSF51004">
    <property type="entry name" value="C-terminal (heme d1) domain of cytochrome cd1-nitrite reductase"/>
    <property type="match status" value="1"/>
</dbReference>
<accession>A0A432LVM0</accession>
<name>A0A432LVM0_9GAMM</name>
<dbReference type="Proteomes" id="UP000267077">
    <property type="component" value="Unassembled WGS sequence"/>
</dbReference>
<organism evidence="2 3">
    <name type="scientific">Dyella dinghuensis</name>
    <dbReference type="NCBI Taxonomy" id="1920169"/>
    <lineage>
        <taxon>Bacteria</taxon>
        <taxon>Pseudomonadati</taxon>
        <taxon>Pseudomonadota</taxon>
        <taxon>Gammaproteobacteria</taxon>
        <taxon>Lysobacterales</taxon>
        <taxon>Rhodanobacteraceae</taxon>
        <taxon>Dyella</taxon>
    </lineage>
</organism>
<dbReference type="OrthoDB" id="7187796at2"/>
<gene>
    <name evidence="2" type="ORF">EKH79_05010</name>
</gene>
<dbReference type="InterPro" id="IPR011048">
    <property type="entry name" value="Haem_d1_sf"/>
</dbReference>
<keyword evidence="1" id="KW-0732">Signal</keyword>
<dbReference type="InterPro" id="IPR051200">
    <property type="entry name" value="Host-pathogen_enzymatic-act"/>
</dbReference>
<proteinExistence type="predicted"/>
<sequence>MSLPMRQSLAIALLASLACVAAAPFATAADAAAQSPYKVIGRLTLGGTGGWDYLSFDSQRRHLFVSRGDRVLVIDVDGNKQIGEIPGTSGVHGIAIAQDLHRGFTSNGKANSVTVFDLDTLKTVGTIAGTGQKPDSIIYDSASHHVLTFNGKSGDASVIDPTAAKVVATIALPGKPEFSAADGQGHVYVNLEDKSELSEIDTSTNKVLQTWSLAPCESPSGLAMDIVHKRLFSVCDNQKMAVLDATNGHVVATLPIGDGPDAVTFDPEQALIYSSNGESGTLTVVHEDDPDHYSVVANVPTQISARTQALDTQKHRVYLSSAKLGTDKDAHGRQQPVANSFAILTVGKP</sequence>
<feature type="chain" id="PRO_5019570531" evidence="1">
    <location>
        <begin position="29"/>
        <end position="349"/>
    </location>
</feature>
<dbReference type="InterPro" id="IPR015943">
    <property type="entry name" value="WD40/YVTN_repeat-like_dom_sf"/>
</dbReference>
<dbReference type="PROSITE" id="PS51257">
    <property type="entry name" value="PROKAR_LIPOPROTEIN"/>
    <property type="match status" value="1"/>
</dbReference>
<feature type="signal peptide" evidence="1">
    <location>
        <begin position="1"/>
        <end position="28"/>
    </location>
</feature>
<protein>
    <submittedName>
        <fullName evidence="2">YncE family protein</fullName>
    </submittedName>
</protein>
<evidence type="ECO:0000256" key="1">
    <source>
        <dbReference type="SAM" id="SignalP"/>
    </source>
</evidence>
<dbReference type="EMBL" id="RYZR01000003">
    <property type="protein sequence ID" value="RUL66058.1"/>
    <property type="molecule type" value="Genomic_DNA"/>
</dbReference>
<keyword evidence="3" id="KW-1185">Reference proteome</keyword>
<dbReference type="AlphaFoldDB" id="A0A432LVM0"/>
<evidence type="ECO:0000313" key="3">
    <source>
        <dbReference type="Proteomes" id="UP000267077"/>
    </source>
</evidence>
<reference evidence="2 3" key="1">
    <citation type="submission" date="2018-12" db="EMBL/GenBank/DDBJ databases">
        <title>Dyella dinghuensis sp. nov. DHOA06 and Dyella choica sp. nov. 4M-K27, isolated from forest soil.</title>
        <authorList>
            <person name="Qiu L.-H."/>
            <person name="Gao Z.-H."/>
        </authorList>
    </citation>
    <scope>NUCLEOTIDE SEQUENCE [LARGE SCALE GENOMIC DNA]</scope>
    <source>
        <strain evidence="2 3">DHOA06</strain>
    </source>
</reference>
<dbReference type="PANTHER" id="PTHR47197:SF3">
    <property type="entry name" value="DIHYDRO-HEME D1 DEHYDROGENASE"/>
    <property type="match status" value="1"/>
</dbReference>
<comment type="caution">
    <text evidence="2">The sequence shown here is derived from an EMBL/GenBank/DDBJ whole genome shotgun (WGS) entry which is preliminary data.</text>
</comment>
<dbReference type="Gene3D" id="2.130.10.10">
    <property type="entry name" value="YVTN repeat-like/Quinoprotein amine dehydrogenase"/>
    <property type="match status" value="2"/>
</dbReference>
<evidence type="ECO:0000313" key="2">
    <source>
        <dbReference type="EMBL" id="RUL66058.1"/>
    </source>
</evidence>